<evidence type="ECO:0000256" key="4">
    <source>
        <dbReference type="ARBA" id="ARBA00023014"/>
    </source>
</evidence>
<dbReference type="GO" id="GO:0016491">
    <property type="term" value="F:oxidoreductase activity"/>
    <property type="evidence" value="ECO:0007669"/>
    <property type="project" value="InterPro"/>
</dbReference>
<feature type="domain" description="Radical SAM core" evidence="5">
    <location>
        <begin position="22"/>
        <end position="244"/>
    </location>
</feature>
<dbReference type="SFLD" id="SFLDG01072">
    <property type="entry name" value="dehydrogenase_like"/>
    <property type="match status" value="1"/>
</dbReference>
<keyword evidence="4" id="KW-0411">Iron-sulfur</keyword>
<proteinExistence type="predicted"/>
<dbReference type="PANTHER" id="PTHR43273:SF8">
    <property type="entry name" value="RADICAL SAM DOMAIN PROTEIN"/>
    <property type="match status" value="1"/>
</dbReference>
<dbReference type="PANTHER" id="PTHR43273">
    <property type="entry name" value="ANAEROBIC SULFATASE-MATURATING ENZYME HOMOLOG ASLB-RELATED"/>
    <property type="match status" value="1"/>
</dbReference>
<dbReference type="CDD" id="cd01335">
    <property type="entry name" value="Radical_SAM"/>
    <property type="match status" value="1"/>
</dbReference>
<dbReference type="SFLD" id="SFLDG01067">
    <property type="entry name" value="SPASM/twitch_domain_containing"/>
    <property type="match status" value="1"/>
</dbReference>
<dbReference type="Gene3D" id="3.20.20.70">
    <property type="entry name" value="Aldolase class I"/>
    <property type="match status" value="1"/>
</dbReference>
<keyword evidence="1" id="KW-0949">S-adenosyl-L-methionine</keyword>
<dbReference type="RefSeq" id="WP_167208879.1">
    <property type="nucleotide sequence ID" value="NZ_JAASRO010000001.1"/>
</dbReference>
<comment type="caution">
    <text evidence="6">The sequence shown here is derived from an EMBL/GenBank/DDBJ whole genome shotgun (WGS) entry which is preliminary data.</text>
</comment>
<dbReference type="InterPro" id="IPR007197">
    <property type="entry name" value="rSAM"/>
</dbReference>
<dbReference type="InterPro" id="IPR013785">
    <property type="entry name" value="Aldolase_TIM"/>
</dbReference>
<keyword evidence="2" id="KW-0479">Metal-binding</keyword>
<evidence type="ECO:0000256" key="3">
    <source>
        <dbReference type="ARBA" id="ARBA00023004"/>
    </source>
</evidence>
<dbReference type="SFLD" id="SFLDS00029">
    <property type="entry name" value="Radical_SAM"/>
    <property type="match status" value="1"/>
</dbReference>
<sequence>MSAVQQLGYDPPRSETALPWLATEPAALILQPTSLCNLDCSYCYLPARKLKRDMSPAVAQAIADGIPDAWPSDGVLEIVWHGGEPLTIGVRAMRELLAPFERLRRAGRILHVIQTNATLISDEWCDLFDEYDVSVGVSVDGPPEMTGNRVDWRGQPAFDRIVAGLSMLQGRDIHFTVIAVVDQANAGRASEILDFLAALGCPYVGINMEEKEGTNLHHGTPTIDQARHFWRDAFLWSEANPGMKVREVEHLLEYLALAPSARAAGVLHDPIPTIGWNGDTVLLSPELLGARSERYHDFVAGNVLADPLLAIINRAAGLSYVQEFRVGIERCRAACEFFAHCQGAHAGNRYFEHGTFVATETEHCRTSVQAVVLALHDINSERSTAE</sequence>
<keyword evidence="3" id="KW-0408">Iron</keyword>
<keyword evidence="7" id="KW-1185">Reference proteome</keyword>
<dbReference type="SUPFAM" id="SSF102114">
    <property type="entry name" value="Radical SAM enzymes"/>
    <property type="match status" value="1"/>
</dbReference>
<dbReference type="SFLD" id="SFLDG01386">
    <property type="entry name" value="main_SPASM_domain-containing"/>
    <property type="match status" value="1"/>
</dbReference>
<name>A0A7X5VD08_9ACTN</name>
<dbReference type="AlphaFoldDB" id="A0A7X5VD08"/>
<dbReference type="InterPro" id="IPR023867">
    <property type="entry name" value="Sulphatase_maturase_rSAM"/>
</dbReference>
<dbReference type="GO" id="GO:0051536">
    <property type="term" value="F:iron-sulfur cluster binding"/>
    <property type="evidence" value="ECO:0007669"/>
    <property type="project" value="UniProtKB-KW"/>
</dbReference>
<evidence type="ECO:0000256" key="2">
    <source>
        <dbReference type="ARBA" id="ARBA00022723"/>
    </source>
</evidence>
<organism evidence="6 7">
    <name type="scientific">Kribbella shirazensis</name>
    <dbReference type="NCBI Taxonomy" id="1105143"/>
    <lineage>
        <taxon>Bacteria</taxon>
        <taxon>Bacillati</taxon>
        <taxon>Actinomycetota</taxon>
        <taxon>Actinomycetes</taxon>
        <taxon>Propionibacteriales</taxon>
        <taxon>Kribbellaceae</taxon>
        <taxon>Kribbella</taxon>
    </lineage>
</organism>
<dbReference type="InterPro" id="IPR058240">
    <property type="entry name" value="rSAM_sf"/>
</dbReference>
<dbReference type="Proteomes" id="UP000555407">
    <property type="component" value="Unassembled WGS sequence"/>
</dbReference>
<reference evidence="6 7" key="1">
    <citation type="submission" date="2020-03" db="EMBL/GenBank/DDBJ databases">
        <title>Sequencing the genomes of 1000 actinobacteria strains.</title>
        <authorList>
            <person name="Klenk H.-P."/>
        </authorList>
    </citation>
    <scope>NUCLEOTIDE SEQUENCE [LARGE SCALE GENOMIC DNA]</scope>
    <source>
        <strain evidence="6 7">DSM 45490</strain>
    </source>
</reference>
<dbReference type="GO" id="GO:0046872">
    <property type="term" value="F:metal ion binding"/>
    <property type="evidence" value="ECO:0007669"/>
    <property type="project" value="UniProtKB-KW"/>
</dbReference>
<dbReference type="Pfam" id="PF04055">
    <property type="entry name" value="Radical_SAM"/>
    <property type="match status" value="1"/>
</dbReference>
<evidence type="ECO:0000313" key="6">
    <source>
        <dbReference type="EMBL" id="NIK58237.1"/>
    </source>
</evidence>
<evidence type="ECO:0000256" key="1">
    <source>
        <dbReference type="ARBA" id="ARBA00022691"/>
    </source>
</evidence>
<evidence type="ECO:0000259" key="5">
    <source>
        <dbReference type="PROSITE" id="PS51918"/>
    </source>
</evidence>
<dbReference type="EMBL" id="JAASRO010000001">
    <property type="protein sequence ID" value="NIK58237.1"/>
    <property type="molecule type" value="Genomic_DNA"/>
</dbReference>
<accession>A0A7X5VD08</accession>
<protein>
    <recommendedName>
        <fullName evidence="5">Radical SAM core domain-containing protein</fullName>
    </recommendedName>
</protein>
<evidence type="ECO:0000313" key="7">
    <source>
        <dbReference type="Proteomes" id="UP000555407"/>
    </source>
</evidence>
<dbReference type="NCBIfam" id="NF041718">
    <property type="entry name" value="rSAM_phane_AMC"/>
    <property type="match status" value="1"/>
</dbReference>
<gene>
    <name evidence="6" type="ORF">BJY22_003954</name>
</gene>
<dbReference type="PROSITE" id="PS51918">
    <property type="entry name" value="RADICAL_SAM"/>
    <property type="match status" value="1"/>
</dbReference>